<evidence type="ECO:0000256" key="5">
    <source>
        <dbReference type="ARBA" id="ARBA00023084"/>
    </source>
</evidence>
<evidence type="ECO:0000256" key="2">
    <source>
        <dbReference type="ARBA" id="ARBA00022696"/>
    </source>
</evidence>
<dbReference type="GO" id="GO:0007596">
    <property type="term" value="P:blood coagulation"/>
    <property type="evidence" value="ECO:0007669"/>
    <property type="project" value="UniProtKB-KW"/>
</dbReference>
<dbReference type="Gene3D" id="4.10.410.10">
    <property type="entry name" value="Pancreatic trypsin inhibitor Kunitz domain"/>
    <property type="match status" value="3"/>
</dbReference>
<feature type="domain" description="BPTI/Kunitz inhibitor" evidence="8">
    <location>
        <begin position="64"/>
        <end position="114"/>
    </location>
</feature>
<name>A0A673B4D2_9TELE</name>
<dbReference type="InParanoid" id="A0A673B4D2"/>
<dbReference type="GO" id="GO:0005615">
    <property type="term" value="C:extracellular space"/>
    <property type="evidence" value="ECO:0007669"/>
    <property type="project" value="TreeGrafter"/>
</dbReference>
<dbReference type="InterPro" id="IPR020901">
    <property type="entry name" value="Prtase_inh_Kunz-CS"/>
</dbReference>
<evidence type="ECO:0000256" key="6">
    <source>
        <dbReference type="ARBA" id="ARBA00023157"/>
    </source>
</evidence>
<feature type="domain" description="BPTI/Kunitz inhibitor" evidence="8">
    <location>
        <begin position="120"/>
        <end position="170"/>
    </location>
</feature>
<dbReference type="Proteomes" id="UP000472271">
    <property type="component" value="Chromosome 12"/>
</dbReference>
<keyword evidence="3" id="KW-0677">Repeat</keyword>
<dbReference type="SMART" id="SM00131">
    <property type="entry name" value="KU"/>
    <property type="match status" value="3"/>
</dbReference>
<keyword evidence="4" id="KW-0722">Serine protease inhibitor</keyword>
<dbReference type="CDD" id="cd00109">
    <property type="entry name" value="Kunitz-type"/>
    <property type="match status" value="3"/>
</dbReference>
<dbReference type="GO" id="GO:0004867">
    <property type="term" value="F:serine-type endopeptidase inhibitor activity"/>
    <property type="evidence" value="ECO:0007669"/>
    <property type="project" value="UniProtKB-KW"/>
</dbReference>
<dbReference type="InterPro" id="IPR050098">
    <property type="entry name" value="TFPI/VKTCI-like"/>
</dbReference>
<reference evidence="9" key="3">
    <citation type="submission" date="2025-09" db="UniProtKB">
        <authorList>
            <consortium name="Ensembl"/>
        </authorList>
    </citation>
    <scope>IDENTIFICATION</scope>
</reference>
<evidence type="ECO:0000259" key="8">
    <source>
        <dbReference type="PROSITE" id="PS50279"/>
    </source>
</evidence>
<dbReference type="PROSITE" id="PS50279">
    <property type="entry name" value="BPTI_KUNITZ_2"/>
    <property type="match status" value="3"/>
</dbReference>
<dbReference type="PANTHER" id="PTHR10083">
    <property type="entry name" value="KUNITZ-TYPE PROTEASE INHIBITOR-RELATED"/>
    <property type="match status" value="1"/>
</dbReference>
<keyword evidence="6" id="KW-1015">Disulfide bond</keyword>
<dbReference type="SUPFAM" id="SSF57362">
    <property type="entry name" value="BPTI-like"/>
    <property type="match status" value="3"/>
</dbReference>
<accession>A0A673B4D2</accession>
<keyword evidence="5" id="KW-0094">Blood coagulation</keyword>
<dbReference type="PANTHER" id="PTHR10083:SF374">
    <property type="entry name" value="BPTI_KUNITZ INHIBITOR DOMAIN-CONTAINING PROTEIN"/>
    <property type="match status" value="1"/>
</dbReference>
<sequence>MLCPISLFLPTEVCSLPPQTGPCKARMERYFYNPASSSCEVFVYGGCGGNENNFKNQEQCMKTCGIPPETGPCKAYFNRYYYDPASMCCKHFIYGGCMGNQNNFITNAQCLQACLPDEVCNQPPETGQCDGHFQKYFYNSTSMNCEDFVYGGCGGNQNNFDTKGACMKTFMVHCVHLYHGGEYATNKVNWSI</sequence>
<dbReference type="PROSITE" id="PS00280">
    <property type="entry name" value="BPTI_KUNITZ_1"/>
    <property type="match status" value="3"/>
</dbReference>
<dbReference type="InterPro" id="IPR002223">
    <property type="entry name" value="Kunitz_BPTI"/>
</dbReference>
<dbReference type="PIRSF" id="PIRSF001620">
    <property type="entry name" value="TFPI"/>
    <property type="match status" value="1"/>
</dbReference>
<evidence type="ECO:0000256" key="1">
    <source>
        <dbReference type="ARBA" id="ARBA00022690"/>
    </source>
</evidence>
<feature type="domain" description="BPTI/Kunitz inhibitor" evidence="8">
    <location>
        <begin position="14"/>
        <end position="64"/>
    </location>
</feature>
<reference evidence="9" key="1">
    <citation type="submission" date="2019-06" db="EMBL/GenBank/DDBJ databases">
        <authorList>
            <consortium name="Wellcome Sanger Institute Data Sharing"/>
        </authorList>
    </citation>
    <scope>NUCLEOTIDE SEQUENCE [LARGE SCALE GENOMIC DNA]</scope>
</reference>
<evidence type="ECO:0000313" key="9">
    <source>
        <dbReference type="Ensembl" id="ENSSORP00005037086.1"/>
    </source>
</evidence>
<protein>
    <recommendedName>
        <fullName evidence="8">BPTI/Kunitz inhibitor domain-containing protein</fullName>
    </recommendedName>
</protein>
<dbReference type="AlphaFoldDB" id="A0A673B4D2"/>
<dbReference type="Ensembl" id="ENSSORT00005038056.1">
    <property type="protein sequence ID" value="ENSSORP00005037086.1"/>
    <property type="gene ID" value="ENSSORG00005017415.1"/>
</dbReference>
<evidence type="ECO:0000256" key="7">
    <source>
        <dbReference type="ARBA" id="ARBA00023180"/>
    </source>
</evidence>
<reference evidence="9" key="2">
    <citation type="submission" date="2025-08" db="UniProtKB">
        <authorList>
            <consortium name="Ensembl"/>
        </authorList>
    </citation>
    <scope>IDENTIFICATION</scope>
</reference>
<evidence type="ECO:0000313" key="10">
    <source>
        <dbReference type="Proteomes" id="UP000472271"/>
    </source>
</evidence>
<keyword evidence="10" id="KW-1185">Reference proteome</keyword>
<dbReference type="PRINTS" id="PR00759">
    <property type="entry name" value="BASICPTASE"/>
</dbReference>
<evidence type="ECO:0000256" key="4">
    <source>
        <dbReference type="ARBA" id="ARBA00022900"/>
    </source>
</evidence>
<keyword evidence="2" id="KW-0356">Hemostasis</keyword>
<keyword evidence="1" id="KW-0646">Protease inhibitor</keyword>
<dbReference type="Pfam" id="PF00014">
    <property type="entry name" value="Kunitz_BPTI"/>
    <property type="match status" value="2"/>
</dbReference>
<dbReference type="InterPro" id="IPR008296">
    <property type="entry name" value="TFPI-like"/>
</dbReference>
<proteinExistence type="predicted"/>
<dbReference type="InterPro" id="IPR036880">
    <property type="entry name" value="Kunitz_BPTI_sf"/>
</dbReference>
<keyword evidence="7" id="KW-0325">Glycoprotein</keyword>
<evidence type="ECO:0000256" key="3">
    <source>
        <dbReference type="ARBA" id="ARBA00022737"/>
    </source>
</evidence>
<organism evidence="9 10">
    <name type="scientific">Sphaeramia orbicularis</name>
    <name type="common">orbiculate cardinalfish</name>
    <dbReference type="NCBI Taxonomy" id="375764"/>
    <lineage>
        <taxon>Eukaryota</taxon>
        <taxon>Metazoa</taxon>
        <taxon>Chordata</taxon>
        <taxon>Craniata</taxon>
        <taxon>Vertebrata</taxon>
        <taxon>Euteleostomi</taxon>
        <taxon>Actinopterygii</taxon>
        <taxon>Neopterygii</taxon>
        <taxon>Teleostei</taxon>
        <taxon>Neoteleostei</taxon>
        <taxon>Acanthomorphata</taxon>
        <taxon>Gobiaria</taxon>
        <taxon>Kurtiformes</taxon>
        <taxon>Apogonoidei</taxon>
        <taxon>Apogonidae</taxon>
        <taxon>Apogoninae</taxon>
        <taxon>Sphaeramia</taxon>
    </lineage>
</organism>